<dbReference type="AlphaFoldDB" id="A0AA96WQT4"/>
<organism evidence="1">
    <name type="scientific">Leptolyngbya sp. NK1-12</name>
    <dbReference type="NCBI Taxonomy" id="2547451"/>
    <lineage>
        <taxon>Bacteria</taxon>
        <taxon>Bacillati</taxon>
        <taxon>Cyanobacteriota</taxon>
        <taxon>Cyanophyceae</taxon>
        <taxon>Leptolyngbyales</taxon>
        <taxon>Leptolyngbyaceae</taxon>
        <taxon>Leptolyngbya group</taxon>
        <taxon>Leptolyngbya</taxon>
    </lineage>
</organism>
<reference evidence="1" key="1">
    <citation type="submission" date="2020-05" db="EMBL/GenBank/DDBJ databases">
        <authorList>
            <person name="Zhu T."/>
            <person name="Keshari N."/>
            <person name="Lu X."/>
        </authorList>
    </citation>
    <scope>NUCLEOTIDE SEQUENCE</scope>
    <source>
        <strain evidence="1">NK1-12</strain>
    </source>
</reference>
<name>A0AA96WQT4_9CYAN</name>
<gene>
    <name evidence="1" type="ORF">HJG54_32990</name>
</gene>
<proteinExistence type="predicted"/>
<protein>
    <submittedName>
        <fullName evidence="1">Uncharacterized protein</fullName>
    </submittedName>
</protein>
<evidence type="ECO:0000313" key="1">
    <source>
        <dbReference type="EMBL" id="WNZ27666.1"/>
    </source>
</evidence>
<dbReference type="EMBL" id="CP053587">
    <property type="protein sequence ID" value="WNZ27666.1"/>
    <property type="molecule type" value="Genomic_DNA"/>
</dbReference>
<accession>A0AA96WQT4</accession>
<sequence>MSLVTSHASLLEQIVDELERLTERPLRQQHTCFETYIFAPSLFQNRHFACEPSSLFLLHEENEVSRHDKDCSILISLISFPGEDRTVSVNLCALKLPLLNFREGGNKKEIKTKDLSEKAVSIVHRKSCSLR</sequence>
<dbReference type="RefSeq" id="WP_316436087.1">
    <property type="nucleotide sequence ID" value="NZ_CP053587.1"/>
</dbReference>